<dbReference type="Proteomes" id="UP000253759">
    <property type="component" value="Unassembled WGS sequence"/>
</dbReference>
<comment type="caution">
    <text evidence="2">The sequence shown here is derived from an EMBL/GenBank/DDBJ whole genome shotgun (WGS) entry which is preliminary data.</text>
</comment>
<reference evidence="3" key="1">
    <citation type="submission" date="2018-07" db="EMBL/GenBank/DDBJ databases">
        <authorList>
            <person name="Liu B.-T."/>
            <person name="Du Z."/>
        </authorList>
    </citation>
    <scope>NUCLEOTIDE SEQUENCE [LARGE SCALE GENOMIC DNA]</scope>
    <source>
        <strain evidence="3">XYN52</strain>
    </source>
</reference>
<evidence type="ECO:0000313" key="3">
    <source>
        <dbReference type="Proteomes" id="UP000253759"/>
    </source>
</evidence>
<evidence type="ECO:0000256" key="1">
    <source>
        <dbReference type="SAM" id="Phobius"/>
    </source>
</evidence>
<keyword evidence="1" id="KW-0472">Membrane</keyword>
<dbReference type="AlphaFoldDB" id="A0A369WAX0"/>
<dbReference type="InterPro" id="IPR009935">
    <property type="entry name" value="DUF1467"/>
</dbReference>
<dbReference type="RefSeq" id="WP_114645475.1">
    <property type="nucleotide sequence ID" value="NZ_QQNH01000007.1"/>
</dbReference>
<accession>A0A369WAX0</accession>
<gene>
    <name evidence="2" type="ORF">DVH29_07085</name>
</gene>
<name>A0A369WAX0_9HYPH</name>
<keyword evidence="1" id="KW-1133">Transmembrane helix</keyword>
<evidence type="ECO:0000313" key="2">
    <source>
        <dbReference type="EMBL" id="RDE09221.1"/>
    </source>
</evidence>
<keyword evidence="1" id="KW-0812">Transmembrane</keyword>
<sequence length="81" mass="8904">MQLFTYAAVYFVVWWTVLFITLPFGVRGQHEDGEVTDGTDPGAPVKAHLVPKLIATTILAAIVTVLIGIGMSNPWLQAYWS</sequence>
<organism evidence="2 3">
    <name type="scientific">Pelagibacterium lacus</name>
    <dbReference type="NCBI Taxonomy" id="2282655"/>
    <lineage>
        <taxon>Bacteria</taxon>
        <taxon>Pseudomonadati</taxon>
        <taxon>Pseudomonadota</taxon>
        <taxon>Alphaproteobacteria</taxon>
        <taxon>Hyphomicrobiales</taxon>
        <taxon>Devosiaceae</taxon>
        <taxon>Pelagibacterium</taxon>
    </lineage>
</organism>
<dbReference type="EMBL" id="QQNH01000007">
    <property type="protein sequence ID" value="RDE09221.1"/>
    <property type="molecule type" value="Genomic_DNA"/>
</dbReference>
<protein>
    <submittedName>
        <fullName evidence="2">DUF1467 family protein</fullName>
    </submittedName>
</protein>
<feature type="transmembrane region" description="Helical" evidence="1">
    <location>
        <begin position="53"/>
        <end position="71"/>
    </location>
</feature>
<feature type="transmembrane region" description="Helical" evidence="1">
    <location>
        <begin position="6"/>
        <end position="26"/>
    </location>
</feature>
<dbReference type="OrthoDB" id="9804637at2"/>
<keyword evidence="3" id="KW-1185">Reference proteome</keyword>
<proteinExistence type="predicted"/>
<dbReference type="Pfam" id="PF07330">
    <property type="entry name" value="DUF1467"/>
    <property type="match status" value="1"/>
</dbReference>